<dbReference type="EMBL" id="CAUYUJ010021956">
    <property type="protein sequence ID" value="CAK0908115.1"/>
    <property type="molecule type" value="Genomic_DNA"/>
</dbReference>
<dbReference type="InterPro" id="IPR015943">
    <property type="entry name" value="WD40/YVTN_repeat-like_dom_sf"/>
</dbReference>
<dbReference type="SUPFAM" id="SSF50978">
    <property type="entry name" value="WD40 repeat-like"/>
    <property type="match status" value="1"/>
</dbReference>
<feature type="non-terminal residue" evidence="2">
    <location>
        <position position="1721"/>
    </location>
</feature>
<name>A0ABN9Y9W1_9DINO</name>
<evidence type="ECO:0000313" key="3">
    <source>
        <dbReference type="Proteomes" id="UP001189429"/>
    </source>
</evidence>
<gene>
    <name evidence="2" type="ORF">PCOR1329_LOCUS82876</name>
</gene>
<dbReference type="PANTHER" id="PTHR19446">
    <property type="entry name" value="REVERSE TRANSCRIPTASES"/>
    <property type="match status" value="1"/>
</dbReference>
<comment type="caution">
    <text evidence="2">The sequence shown here is derived from an EMBL/GenBank/DDBJ whole genome shotgun (WGS) entry which is preliminary data.</text>
</comment>
<accession>A0ABN9Y9W1</accession>
<proteinExistence type="predicted"/>
<evidence type="ECO:0008006" key="4">
    <source>
        <dbReference type="Google" id="ProtNLM"/>
    </source>
</evidence>
<dbReference type="SUPFAM" id="SSF56219">
    <property type="entry name" value="DNase I-like"/>
    <property type="match status" value="1"/>
</dbReference>
<dbReference type="Proteomes" id="UP001189429">
    <property type="component" value="Unassembled WGS sequence"/>
</dbReference>
<reference evidence="2" key="1">
    <citation type="submission" date="2023-10" db="EMBL/GenBank/DDBJ databases">
        <authorList>
            <person name="Chen Y."/>
            <person name="Shah S."/>
            <person name="Dougan E. K."/>
            <person name="Thang M."/>
            <person name="Chan C."/>
        </authorList>
    </citation>
    <scope>NUCLEOTIDE SEQUENCE [LARGE SCALE GENOMIC DNA]</scope>
</reference>
<organism evidence="2 3">
    <name type="scientific">Prorocentrum cordatum</name>
    <dbReference type="NCBI Taxonomy" id="2364126"/>
    <lineage>
        <taxon>Eukaryota</taxon>
        <taxon>Sar</taxon>
        <taxon>Alveolata</taxon>
        <taxon>Dinophyceae</taxon>
        <taxon>Prorocentrales</taxon>
        <taxon>Prorocentraceae</taxon>
        <taxon>Prorocentrum</taxon>
    </lineage>
</organism>
<dbReference type="Gene3D" id="3.60.10.10">
    <property type="entry name" value="Endonuclease/exonuclease/phosphatase"/>
    <property type="match status" value="1"/>
</dbReference>
<protein>
    <recommendedName>
        <fullName evidence="4">Reverse transcriptase domain-containing protein</fullName>
    </recommendedName>
</protein>
<keyword evidence="3" id="KW-1185">Reference proteome</keyword>
<dbReference type="Gene3D" id="2.130.10.10">
    <property type="entry name" value="YVTN repeat-like/Quinoprotein amine dehydrogenase"/>
    <property type="match status" value="1"/>
</dbReference>
<evidence type="ECO:0000256" key="1">
    <source>
        <dbReference type="SAM" id="MobiDB-lite"/>
    </source>
</evidence>
<sequence>MAEKGGSPAETPLRGKGISERPPPPGEPGGATGGRADRSRSPPQGQEADLDAYATMAYVQSLQSKIDAMETSIEESINATVTTVVGSATNPISLALKAAQDGIDGLGAKIEKNVHLAVGQQIDSTRKHFQQMLDAFNIRVGEVEAKQEKTDKAIELMAEQIKVLQRELATANQQPIKQQYIGRDFDREIDATIIKVHADGLVTLAKATESLTKFVAGCDIRESDFTVTGNDTAKFFTIKFTGLPGPASRRVQKVLDSMRSSNGTWVRIYADAVSGHGAVELRMGPDKSPKQIKTEIVGKRLRQAMEREFPNHVWRVDRAKAWITAGWAPVIAYSVRPGRDEPTILTFQDTGLPALGIDRATLKNAASLARSQKRLLSGPSPCLAVGTWNARALLGYQGRRVVEKSSYLKSMPLRKMVLGIQEVHQNHGQLLAFMRKIDSTLDMHSSFAPGYHGTISGGVAAVFPAEMNAVSDPIFPGRVLRSVFRAGDQVMIFYNIHNYDLSNATIQNITSRINNDLQWVRSDPSRNVMFVTGDFNFSAVGELKLLGPVAKGNSNPSETSKASARKWHHALKHLVEIDSADTTHYCSETKAETTIDRCFCSFTPTQMMQLAVTSSTFSTPEDLSRRRVSDHAALFVSFTMRDAKPSPNQPIAQYIVKSPVFKEIADNVFAASPMDNLSPPTKLILTTDLLRQIARETRDRLHEMQPNSGDVLFQVAKSISRAVWRQDRQLAARLLRSHLVAKEHIQINGDSVELIDHAKFEEWAGVLFRQDAEQRLAVIDQAVQRGRLRPAQARGQTRALHRKLKLWNPLSKRLVLTGVKICEGTVTGPNERLKKLVEHWQPVFEGKTVDLTKAAAYLNQFSPTINFSKYKPPDYETLKKFAKRSSPTSPGLDGLPYLAWSAHEKCTEVLWDVMCYMLNGGILPDEVNATVQAFLPKGEEPEDSEHNGCHRDPSKVRVLGLRNTSLKIISSAMNAATATAAADVVPASQRGLIHRRNFGYNILELDAESRIASADPDAQNMLPVLVSLDIAQAFPSFAHQFIRLALKAMGAPEAVLMFFDSMYNNILAMAPCAGQYVPLFCIRSGIIQGCGWSGALYALGTACFLLNLETVLEAQGRGHCRACADDLGLVLRAVIYLVYLADVMLCMEILAGLELEAPKCHIIPLAGQVNADLILKLKNALLAIVPKFKDFNVCDHLTYLGLLLGPGATDQLIYAKAFNKCRSRAMAHSASDAPAVGTVSLYNRRALPVLGYLAQYALLPHEHFKRESWINASVLRFPNGACRLKDWPFLKNWGVPAPRSLQLSMIATIVRAATSTFKKFTEIRVRLHEGLNSYGIQQTLEGAARGVLHLSPPWWKTQAFVETMHQIVSATSDHGYYSRQFVAPAVEASRAAVANGQPGLAQKHAFASALATRGPDCIGPFLQGRIVKELPHAGMFFLHNPSIMNDIQAAMKRLPPSWATAWMRTLSFSWLTSHRVAYPCGRRLCIFGCASGQDKMRHYLVCAPLAQAVGRACGAPPLSTEFAKLGLTDQSNESAESIAVACLTYHALRQETHVSAEATLSAARAALRATKTMKKPGRRLDTDIHLHLIGIVREMPTYFIHFGSVEPPLIKISFQFTSEEMFGGRDGLVSLWDLRRQADALHKFKPWVTDKKIPWVEKNALDHGIVSLCWFEDRGRVLLVSAGADRCARVWDPSRIGATQDAKSNFPPELAFIHAAHTAPV</sequence>
<dbReference type="InterPro" id="IPR036691">
    <property type="entry name" value="Endo/exonu/phosph_ase_sf"/>
</dbReference>
<evidence type="ECO:0000313" key="2">
    <source>
        <dbReference type="EMBL" id="CAK0908115.1"/>
    </source>
</evidence>
<feature type="region of interest" description="Disordered" evidence="1">
    <location>
        <begin position="1"/>
        <end position="46"/>
    </location>
</feature>
<dbReference type="InterPro" id="IPR036322">
    <property type="entry name" value="WD40_repeat_dom_sf"/>
</dbReference>
<feature type="non-terminal residue" evidence="2">
    <location>
        <position position="1"/>
    </location>
</feature>